<reference evidence="2 3" key="1">
    <citation type="submission" date="2019-09" db="EMBL/GenBank/DDBJ databases">
        <authorList>
            <person name="Depoorter E."/>
        </authorList>
    </citation>
    <scope>NUCLEOTIDE SEQUENCE [LARGE SCALE GENOMIC DNA]</scope>
    <source>
        <strain evidence="2">R-18112</strain>
    </source>
</reference>
<accession>A0A6P2U2K5</accession>
<evidence type="ECO:0000256" key="1">
    <source>
        <dbReference type="SAM" id="SignalP"/>
    </source>
</evidence>
<evidence type="ECO:0000313" key="3">
    <source>
        <dbReference type="Proteomes" id="UP000494274"/>
    </source>
</evidence>
<dbReference type="RefSeq" id="WP_175043038.1">
    <property type="nucleotide sequence ID" value="NZ_CABVQI010000003.1"/>
</dbReference>
<organism evidence="2 3">
    <name type="scientific">Burkholderia lata (strain ATCC 17760 / DSM 23089 / LMG 22485 / NCIMB 9086 / R18194 / 383)</name>
    <dbReference type="NCBI Taxonomy" id="482957"/>
    <lineage>
        <taxon>Bacteria</taxon>
        <taxon>Pseudomonadati</taxon>
        <taxon>Pseudomonadota</taxon>
        <taxon>Betaproteobacteria</taxon>
        <taxon>Burkholderiales</taxon>
        <taxon>Burkholderiaceae</taxon>
        <taxon>Burkholderia</taxon>
        <taxon>Burkholderia cepacia complex</taxon>
    </lineage>
</organism>
<feature type="signal peptide" evidence="1">
    <location>
        <begin position="1"/>
        <end position="25"/>
    </location>
</feature>
<gene>
    <name evidence="2" type="ORF">BLA18112_01386</name>
</gene>
<dbReference type="AlphaFoldDB" id="A0A6P2U2K5"/>
<name>A0A6P2U2K5_BURL3</name>
<dbReference type="EMBL" id="CABVQI010000003">
    <property type="protein sequence ID" value="VWC63679.1"/>
    <property type="molecule type" value="Genomic_DNA"/>
</dbReference>
<keyword evidence="1" id="KW-0732">Signal</keyword>
<feature type="chain" id="PRO_5026669258" evidence="1">
    <location>
        <begin position="26"/>
        <end position="168"/>
    </location>
</feature>
<protein>
    <submittedName>
        <fullName evidence="2">PPE-repeat protein</fullName>
    </submittedName>
</protein>
<evidence type="ECO:0000313" key="2">
    <source>
        <dbReference type="EMBL" id="VWC63679.1"/>
    </source>
</evidence>
<proteinExistence type="predicted"/>
<dbReference type="Proteomes" id="UP000494274">
    <property type="component" value="Unassembled WGS sequence"/>
</dbReference>
<sequence length="168" mass="16954">MKIRQIASLVAAVVFTAISAAPAFAVTVSRADGQPMNPNGEPFSAAGLSTLQKGAVSPINCTLTVNGTVTSTGIINITSAQFTGGALCGLITGSASSAAPWTGQVDSTTQVSINNVKLNVIVLGTCGPGKVTAAWNDQNSSAAFNNTVLTPDCNVNGTVMTSPKFHVQ</sequence>